<protein>
    <submittedName>
        <fullName evidence="2">Uncharacterized protein</fullName>
    </submittedName>
</protein>
<dbReference type="OrthoDB" id="799200at2"/>
<name>A0A494W344_9SPHI</name>
<proteinExistence type="predicted"/>
<evidence type="ECO:0000256" key="1">
    <source>
        <dbReference type="SAM" id="Phobius"/>
    </source>
</evidence>
<evidence type="ECO:0000313" key="3">
    <source>
        <dbReference type="Proteomes" id="UP000270046"/>
    </source>
</evidence>
<reference evidence="2 3" key="1">
    <citation type="submission" date="2018-10" db="EMBL/GenBank/DDBJ databases">
        <title>Genome sequencing of Mucilaginibacter sp. HYN0043.</title>
        <authorList>
            <person name="Kim M."/>
            <person name="Yi H."/>
        </authorList>
    </citation>
    <scope>NUCLEOTIDE SEQUENCE [LARGE SCALE GENOMIC DNA]</scope>
    <source>
        <strain evidence="2 3">HYN0043</strain>
    </source>
</reference>
<dbReference type="Proteomes" id="UP000270046">
    <property type="component" value="Chromosome"/>
</dbReference>
<keyword evidence="1" id="KW-0812">Transmembrane</keyword>
<dbReference type="EMBL" id="CP032869">
    <property type="protein sequence ID" value="AYL97732.1"/>
    <property type="molecule type" value="Genomic_DNA"/>
</dbReference>
<organism evidence="2 3">
    <name type="scientific">Mucilaginibacter celer</name>
    <dbReference type="NCBI Taxonomy" id="2305508"/>
    <lineage>
        <taxon>Bacteria</taxon>
        <taxon>Pseudomonadati</taxon>
        <taxon>Bacteroidota</taxon>
        <taxon>Sphingobacteriia</taxon>
        <taxon>Sphingobacteriales</taxon>
        <taxon>Sphingobacteriaceae</taxon>
        <taxon>Mucilaginibacter</taxon>
    </lineage>
</organism>
<keyword evidence="1" id="KW-0472">Membrane</keyword>
<gene>
    <name evidence="2" type="ORF">HYN43_021620</name>
</gene>
<keyword evidence="1" id="KW-1133">Transmembrane helix</keyword>
<feature type="transmembrane region" description="Helical" evidence="1">
    <location>
        <begin position="62"/>
        <end position="83"/>
    </location>
</feature>
<evidence type="ECO:0000313" key="2">
    <source>
        <dbReference type="EMBL" id="AYL97732.1"/>
    </source>
</evidence>
<dbReference type="KEGG" id="muh:HYN43_021620"/>
<keyword evidence="3" id="KW-1185">Reference proteome</keyword>
<accession>A0A494W344</accession>
<sequence length="106" mass="12348">MFVAKPFIGFMQFNRQHPPAKINMFALQKAFSKRIIQYRDGGLNAMASVQKHLANPRLQLRVTFLSLLLLLFGFPPIFGSYFLSYFKAYRELHPLPAYLLNRQLIV</sequence>
<dbReference type="AlphaFoldDB" id="A0A494W344"/>